<name>A0A916UU96_9HYPH</name>
<dbReference type="PANTHER" id="PTHR47894">
    <property type="entry name" value="HTH-TYPE TRANSCRIPTIONAL REGULATOR GADX"/>
    <property type="match status" value="1"/>
</dbReference>
<evidence type="ECO:0000313" key="7">
    <source>
        <dbReference type="Proteomes" id="UP000637002"/>
    </source>
</evidence>
<evidence type="ECO:0000256" key="3">
    <source>
        <dbReference type="ARBA" id="ARBA00023163"/>
    </source>
</evidence>
<dbReference type="RefSeq" id="WP_188612024.1">
    <property type="nucleotide sequence ID" value="NZ_BMGG01000010.1"/>
</dbReference>
<sequence length="364" mass="41076">MAGTLKTIDPRRTTGAGAAAPPRAPRAGDRREIDAGYADLVMSGVRQAGYDGDAILRRAGIDPAILAAPHGRLSQRQFAALISLLTRLTRDEIWLLCSRPIKPGTFRLMCRLLVRCANLREAIRAGCQFYHLLIDDFTVRFQADTGEGRIWLVDSIGDAERRRMLNGAVLFFVYGLMCWLVGRKLPLTSVHYVFSARPHSAELEPVYEAPILFDQPRTELRFEAELLDLPILPDEERLRRFLAVVPATLLVRYRDDTGIPERARAILRRNLGRNLTLEDVAARLHVSPQTLRRRLQEDQQGFQDLKDRVRRDVAVHLLRKSRLSLDDVAAALGFSEVSTFHRAFRRWTGQTPGECRHGGQGEIG</sequence>
<evidence type="ECO:0000256" key="4">
    <source>
        <dbReference type="SAM" id="MobiDB-lite"/>
    </source>
</evidence>
<dbReference type="PROSITE" id="PS01124">
    <property type="entry name" value="HTH_ARAC_FAMILY_2"/>
    <property type="match status" value="1"/>
</dbReference>
<gene>
    <name evidence="6" type="primary">oruR</name>
    <name evidence="6" type="ORF">GCM10010994_51240</name>
</gene>
<proteinExistence type="predicted"/>
<organism evidence="6 7">
    <name type="scientific">Chelatococcus reniformis</name>
    <dbReference type="NCBI Taxonomy" id="1494448"/>
    <lineage>
        <taxon>Bacteria</taxon>
        <taxon>Pseudomonadati</taxon>
        <taxon>Pseudomonadota</taxon>
        <taxon>Alphaproteobacteria</taxon>
        <taxon>Hyphomicrobiales</taxon>
        <taxon>Chelatococcaceae</taxon>
        <taxon>Chelatococcus</taxon>
    </lineage>
</organism>
<keyword evidence="1" id="KW-0805">Transcription regulation</keyword>
<dbReference type="InterPro" id="IPR018060">
    <property type="entry name" value="HTH_AraC"/>
</dbReference>
<dbReference type="GO" id="GO:0003700">
    <property type="term" value="F:DNA-binding transcription factor activity"/>
    <property type="evidence" value="ECO:0007669"/>
    <property type="project" value="InterPro"/>
</dbReference>
<dbReference type="AlphaFoldDB" id="A0A916UU96"/>
<evidence type="ECO:0000256" key="1">
    <source>
        <dbReference type="ARBA" id="ARBA00023015"/>
    </source>
</evidence>
<dbReference type="Proteomes" id="UP000637002">
    <property type="component" value="Unassembled WGS sequence"/>
</dbReference>
<dbReference type="Pfam" id="PF12625">
    <property type="entry name" value="Arabinose_bd"/>
    <property type="match status" value="1"/>
</dbReference>
<keyword evidence="2" id="KW-0238">DNA-binding</keyword>
<accession>A0A916UU96</accession>
<evidence type="ECO:0000259" key="5">
    <source>
        <dbReference type="PROSITE" id="PS01124"/>
    </source>
</evidence>
<dbReference type="SUPFAM" id="SSF46689">
    <property type="entry name" value="Homeodomain-like"/>
    <property type="match status" value="1"/>
</dbReference>
<keyword evidence="3" id="KW-0804">Transcription</keyword>
<keyword evidence="7" id="KW-1185">Reference proteome</keyword>
<reference evidence="6" key="1">
    <citation type="journal article" date="2014" name="Int. J. Syst. Evol. Microbiol.">
        <title>Complete genome sequence of Corynebacterium casei LMG S-19264T (=DSM 44701T), isolated from a smear-ripened cheese.</title>
        <authorList>
            <consortium name="US DOE Joint Genome Institute (JGI-PGF)"/>
            <person name="Walter F."/>
            <person name="Albersmeier A."/>
            <person name="Kalinowski J."/>
            <person name="Ruckert C."/>
        </authorList>
    </citation>
    <scope>NUCLEOTIDE SEQUENCE</scope>
    <source>
        <strain evidence="6">CGMCC 1.12919</strain>
    </source>
</reference>
<dbReference type="GO" id="GO:0005829">
    <property type="term" value="C:cytosol"/>
    <property type="evidence" value="ECO:0007669"/>
    <property type="project" value="TreeGrafter"/>
</dbReference>
<dbReference type="InterPro" id="IPR009057">
    <property type="entry name" value="Homeodomain-like_sf"/>
</dbReference>
<protein>
    <submittedName>
        <fullName evidence="6">AraC family transcriptional regulator</fullName>
    </submittedName>
</protein>
<dbReference type="EMBL" id="BMGG01000010">
    <property type="protein sequence ID" value="GGC87060.1"/>
    <property type="molecule type" value="Genomic_DNA"/>
</dbReference>
<dbReference type="PANTHER" id="PTHR47894:SF1">
    <property type="entry name" value="HTH-TYPE TRANSCRIPTIONAL REGULATOR VQSM"/>
    <property type="match status" value="1"/>
</dbReference>
<evidence type="ECO:0000256" key="2">
    <source>
        <dbReference type="ARBA" id="ARBA00023125"/>
    </source>
</evidence>
<feature type="region of interest" description="Disordered" evidence="4">
    <location>
        <begin position="1"/>
        <end position="29"/>
    </location>
</feature>
<dbReference type="Pfam" id="PF12833">
    <property type="entry name" value="HTH_18"/>
    <property type="match status" value="1"/>
</dbReference>
<dbReference type="SMART" id="SM00342">
    <property type="entry name" value="HTH_ARAC"/>
    <property type="match status" value="1"/>
</dbReference>
<dbReference type="Gene3D" id="1.10.10.60">
    <property type="entry name" value="Homeodomain-like"/>
    <property type="match status" value="1"/>
</dbReference>
<feature type="domain" description="HTH araC/xylS-type" evidence="5">
    <location>
        <begin position="261"/>
        <end position="358"/>
    </location>
</feature>
<dbReference type="GO" id="GO:0000976">
    <property type="term" value="F:transcription cis-regulatory region binding"/>
    <property type="evidence" value="ECO:0007669"/>
    <property type="project" value="TreeGrafter"/>
</dbReference>
<comment type="caution">
    <text evidence="6">The sequence shown here is derived from an EMBL/GenBank/DDBJ whole genome shotgun (WGS) entry which is preliminary data.</text>
</comment>
<reference evidence="6" key="2">
    <citation type="submission" date="2020-09" db="EMBL/GenBank/DDBJ databases">
        <authorList>
            <person name="Sun Q."/>
            <person name="Zhou Y."/>
        </authorList>
    </citation>
    <scope>NUCLEOTIDE SEQUENCE</scope>
    <source>
        <strain evidence="6">CGMCC 1.12919</strain>
    </source>
</reference>
<dbReference type="InterPro" id="IPR032687">
    <property type="entry name" value="AraC-type_N"/>
</dbReference>
<evidence type="ECO:0000313" key="6">
    <source>
        <dbReference type="EMBL" id="GGC87060.1"/>
    </source>
</evidence>